<dbReference type="EMBL" id="BLLF01001762">
    <property type="protein sequence ID" value="GFH21096.1"/>
    <property type="molecule type" value="Genomic_DNA"/>
</dbReference>
<name>A0A699ZQK9_HAELA</name>
<evidence type="ECO:0000313" key="3">
    <source>
        <dbReference type="Proteomes" id="UP000485058"/>
    </source>
</evidence>
<feature type="non-terminal residue" evidence="2">
    <location>
        <position position="1"/>
    </location>
</feature>
<feature type="region of interest" description="Disordered" evidence="1">
    <location>
        <begin position="121"/>
        <end position="181"/>
    </location>
</feature>
<protein>
    <submittedName>
        <fullName evidence="2">Uncharacterized protein</fullName>
    </submittedName>
</protein>
<feature type="compositionally biased region" description="Low complexity" evidence="1">
    <location>
        <begin position="139"/>
        <end position="154"/>
    </location>
</feature>
<evidence type="ECO:0000313" key="2">
    <source>
        <dbReference type="EMBL" id="GFH21096.1"/>
    </source>
</evidence>
<reference evidence="2 3" key="1">
    <citation type="submission" date="2020-02" db="EMBL/GenBank/DDBJ databases">
        <title>Draft genome sequence of Haematococcus lacustris strain NIES-144.</title>
        <authorList>
            <person name="Morimoto D."/>
            <person name="Nakagawa S."/>
            <person name="Yoshida T."/>
            <person name="Sawayama S."/>
        </authorList>
    </citation>
    <scope>NUCLEOTIDE SEQUENCE [LARGE SCALE GENOMIC DNA]</scope>
    <source>
        <strain evidence="2 3">NIES-144</strain>
    </source>
</reference>
<proteinExistence type="predicted"/>
<sequence length="202" mass="20957">AAVHTRMAHEAGEDAAEATAVALGMPPSSTTQSISPPKKYTTLLKSHSARLTLKDAGAVAADEAKVPKKSVFAHISASLLRPTKAFLAWTTPAAGGKAAEQAGMKLNGSVRLQEQDLQRTFKARPMPKFMTPAVKKEPIASGGHSPAASAPPGSVQHGPASTVTEGSLGTAGCSKGHELTPESRALSAMQRYQRAQEAVARK</sequence>
<comment type="caution">
    <text evidence="2">The sequence shown here is derived from an EMBL/GenBank/DDBJ whole genome shotgun (WGS) entry which is preliminary data.</text>
</comment>
<dbReference type="Proteomes" id="UP000485058">
    <property type="component" value="Unassembled WGS sequence"/>
</dbReference>
<organism evidence="2 3">
    <name type="scientific">Haematococcus lacustris</name>
    <name type="common">Green alga</name>
    <name type="synonym">Haematococcus pluvialis</name>
    <dbReference type="NCBI Taxonomy" id="44745"/>
    <lineage>
        <taxon>Eukaryota</taxon>
        <taxon>Viridiplantae</taxon>
        <taxon>Chlorophyta</taxon>
        <taxon>core chlorophytes</taxon>
        <taxon>Chlorophyceae</taxon>
        <taxon>CS clade</taxon>
        <taxon>Chlamydomonadales</taxon>
        <taxon>Haematococcaceae</taxon>
        <taxon>Haematococcus</taxon>
    </lineage>
</organism>
<keyword evidence="3" id="KW-1185">Reference proteome</keyword>
<gene>
    <name evidence="2" type="ORF">HaLaN_18334</name>
</gene>
<feature type="non-terminal residue" evidence="2">
    <location>
        <position position="202"/>
    </location>
</feature>
<evidence type="ECO:0000256" key="1">
    <source>
        <dbReference type="SAM" id="MobiDB-lite"/>
    </source>
</evidence>
<accession>A0A699ZQK9</accession>
<dbReference type="AlphaFoldDB" id="A0A699ZQK9"/>